<dbReference type="AlphaFoldDB" id="A0A109UH12"/>
<dbReference type="Proteomes" id="UP000063781">
    <property type="component" value="Chromosome"/>
</dbReference>
<dbReference type="PROSITE" id="PS51371">
    <property type="entry name" value="CBS"/>
    <property type="match status" value="1"/>
</dbReference>
<dbReference type="Pfam" id="PF00571">
    <property type="entry name" value="CBS"/>
    <property type="match status" value="1"/>
</dbReference>
<proteinExistence type="predicted"/>
<sequence length="235" mass="27094">MEDNATRFLNSFVRIEMELKRQMHTSNERFSVLLQQASKINPYIKEKRVFLEEMAQLRNAIVHSRVGQQDEVIAQPHMDIVEKIEAIEAMIVSPPRLANLKNKKVITIQIDGTLKEVASIQNKTGYSVIPVYDNHRYVGCIHARLFNELVNHAKGILDTNQLTVRDLLRYQNKDERIVFMSSSNTYYDVLEIYDKLYQSGKALIAIIVTETGFQNEKPVSILTQADLPQIFVELE</sequence>
<dbReference type="EMBL" id="CP013213">
    <property type="protein sequence ID" value="AMC93496.1"/>
    <property type="molecule type" value="Genomic_DNA"/>
</dbReference>
<evidence type="ECO:0000256" key="1">
    <source>
        <dbReference type="PROSITE-ProRule" id="PRU00703"/>
    </source>
</evidence>
<dbReference type="Gene3D" id="3.10.580.10">
    <property type="entry name" value="CBS-domain"/>
    <property type="match status" value="1"/>
</dbReference>
<keyword evidence="4" id="KW-1185">Reference proteome</keyword>
<dbReference type="OrthoDB" id="49104at2"/>
<keyword evidence="1" id="KW-0129">CBS domain</keyword>
<dbReference type="KEGG" id="erl:AOC36_05730"/>
<organism evidence="3 4">
    <name type="scientific">Erysipelothrix larvae</name>
    <dbReference type="NCBI Taxonomy" id="1514105"/>
    <lineage>
        <taxon>Bacteria</taxon>
        <taxon>Bacillati</taxon>
        <taxon>Bacillota</taxon>
        <taxon>Erysipelotrichia</taxon>
        <taxon>Erysipelotrichales</taxon>
        <taxon>Erysipelotrichaceae</taxon>
        <taxon>Erysipelothrix</taxon>
    </lineage>
</organism>
<evidence type="ECO:0000313" key="3">
    <source>
        <dbReference type="EMBL" id="AMC93496.1"/>
    </source>
</evidence>
<reference evidence="3 4" key="1">
    <citation type="submission" date="2015-10" db="EMBL/GenBank/DDBJ databases">
        <title>Erysipelothrix larvae sp. LV19 isolated from the larval gut of the rhinoceros beetle, Trypoxylus dichotomus.</title>
        <authorList>
            <person name="Lim S."/>
            <person name="Kim B.-C."/>
        </authorList>
    </citation>
    <scope>NUCLEOTIDE SEQUENCE [LARGE SCALE GENOMIC DNA]</scope>
    <source>
        <strain evidence="3 4">LV19</strain>
    </source>
</reference>
<dbReference type="STRING" id="1514105.AOC36_05730"/>
<accession>A0A109UH12</accession>
<gene>
    <name evidence="3" type="ORF">AOC36_05730</name>
</gene>
<evidence type="ECO:0000313" key="4">
    <source>
        <dbReference type="Proteomes" id="UP000063781"/>
    </source>
</evidence>
<dbReference type="InterPro" id="IPR046342">
    <property type="entry name" value="CBS_dom_sf"/>
</dbReference>
<name>A0A109UH12_9FIRM</name>
<evidence type="ECO:0000259" key="2">
    <source>
        <dbReference type="PROSITE" id="PS51371"/>
    </source>
</evidence>
<feature type="domain" description="CBS" evidence="2">
    <location>
        <begin position="101"/>
        <end position="159"/>
    </location>
</feature>
<dbReference type="InterPro" id="IPR000644">
    <property type="entry name" value="CBS_dom"/>
</dbReference>
<dbReference type="SUPFAM" id="SSF54631">
    <property type="entry name" value="CBS-domain pair"/>
    <property type="match status" value="1"/>
</dbReference>
<protein>
    <recommendedName>
        <fullName evidence="2">CBS domain-containing protein</fullName>
    </recommendedName>
</protein>
<dbReference type="RefSeq" id="WP_067632341.1">
    <property type="nucleotide sequence ID" value="NZ_CP013213.1"/>
</dbReference>